<gene>
    <name evidence="4" type="ORF">GCM10008111_22750</name>
</gene>
<dbReference type="PANTHER" id="PTHR10963">
    <property type="entry name" value="GLYCOSYL HYDROLASE-RELATED"/>
    <property type="match status" value="1"/>
</dbReference>
<dbReference type="EMBL" id="BMYR01000009">
    <property type="protein sequence ID" value="GGW66249.1"/>
    <property type="molecule type" value="Genomic_DNA"/>
</dbReference>
<keyword evidence="2" id="KW-0732">Signal</keyword>
<feature type="signal peptide" evidence="2">
    <location>
        <begin position="1"/>
        <end position="24"/>
    </location>
</feature>
<dbReference type="PROSITE" id="PS51257">
    <property type="entry name" value="PROKAR_LIPOPROTEIN"/>
    <property type="match status" value="1"/>
</dbReference>
<evidence type="ECO:0000313" key="4">
    <source>
        <dbReference type="EMBL" id="GGW66249.1"/>
    </source>
</evidence>
<evidence type="ECO:0000256" key="1">
    <source>
        <dbReference type="ARBA" id="ARBA00006865"/>
    </source>
</evidence>
<dbReference type="Proteomes" id="UP000634667">
    <property type="component" value="Unassembled WGS sequence"/>
</dbReference>
<feature type="chain" id="PRO_5047478756" description="GH16 domain-containing protein" evidence="2">
    <location>
        <begin position="25"/>
        <end position="880"/>
    </location>
</feature>
<dbReference type="Gene3D" id="2.60.120.200">
    <property type="match status" value="1"/>
</dbReference>
<sequence>MTKITIKAKPLSALLLAVGLSGCGGDVNTNSDYTAVDPTVPVSDWKLVWSDEFSGSAIDQRKWTFEVDCRGGGNQEKQCYTDSAENAFVSNGTLKIVAKPAADGSPQPYTSARLNTKYQGDWKYGRIEVRAKAPSGQGSWPAIWMMPTDEVYGGWPKSGEIDIFEAVNLKTVNAEGVVEANVHGTLHYGRDFPNNSNSGKSYTLPGNANPADSFNTYAIEWQEGEIRWYVNDYLYQTQQASRVRTNSRGELIGLSHRGWFAEYFDRVTGKLETQWNAAPFDQRFYLILNLAVGGNWPENVNNLGIDAAAFANGQTFEIDWVRVYECQSNPNNGKGCETIRAGYLDSETLVTGKAPIPSPPSTGVAQNLVIFDGTPNPNWPAWDCCGGSTPALVQDDSRGQVYEFLVGPQPTVNGFITRLAFIKDPAGTPSPFDASPLIENGSISFDMQVVSPPSNAASTWMFKVESNDNTTFVELPITASSEGIAPVTGQWQTFTFPLKMLDEAGLDLSAIDVIMIFPAWDTGNGAVYRVDNVKIAQPTEFPELVIFNNGGNTDWPMWDCCGGSTPIEVLDADVNALTAEFSVGATPTVLGFNSRAPFGGGEPFDAAALLAEGVVQFSVKVVNAPANPSSTWMFKIEAAGGDSAVELPLSAGNAGQAPVTGQWATYTFSLQSLFDAGLDISAIDVLMVFPAWDTGSGAVFRMHDVRIFNPNAVNSEITIFRDAVNADWTLWDCCAGSVPKVVDADAPYGKVAQFEVLGSPETVLGFLAKKDVAFDASALLANGSVSFDMRVVSAPSNPNSSWLFKIESSGAATAVELPLASGNNGQAPVTGEWQRYRFSLQSLFDAGLDISDINVLMVFPAWGTGQGAVYQIDNVEISNN</sequence>
<dbReference type="SUPFAM" id="SSF49785">
    <property type="entry name" value="Galactose-binding domain-like"/>
    <property type="match status" value="3"/>
</dbReference>
<dbReference type="PROSITE" id="PS51762">
    <property type="entry name" value="GH16_2"/>
    <property type="match status" value="1"/>
</dbReference>
<evidence type="ECO:0000256" key="2">
    <source>
        <dbReference type="SAM" id="SignalP"/>
    </source>
</evidence>
<protein>
    <recommendedName>
        <fullName evidence="3">GH16 domain-containing protein</fullName>
    </recommendedName>
</protein>
<accession>A0ABQ2WP10</accession>
<dbReference type="RefSeq" id="WP_189483347.1">
    <property type="nucleotide sequence ID" value="NZ_BMYR01000009.1"/>
</dbReference>
<dbReference type="PANTHER" id="PTHR10963:SF55">
    <property type="entry name" value="GLYCOSIDE HYDROLASE FAMILY 16 PROTEIN"/>
    <property type="match status" value="1"/>
</dbReference>
<keyword evidence="5" id="KW-1185">Reference proteome</keyword>
<dbReference type="InterPro" id="IPR050546">
    <property type="entry name" value="Glycosyl_Hydrlase_16"/>
</dbReference>
<dbReference type="InterPro" id="IPR008979">
    <property type="entry name" value="Galactose-bd-like_sf"/>
</dbReference>
<comment type="similarity">
    <text evidence="1">Belongs to the glycosyl hydrolase 16 family.</text>
</comment>
<reference evidence="5" key="1">
    <citation type="journal article" date="2019" name="Int. J. Syst. Evol. Microbiol.">
        <title>The Global Catalogue of Microorganisms (GCM) 10K type strain sequencing project: providing services to taxonomists for standard genome sequencing and annotation.</title>
        <authorList>
            <consortium name="The Broad Institute Genomics Platform"/>
            <consortium name="The Broad Institute Genome Sequencing Center for Infectious Disease"/>
            <person name="Wu L."/>
            <person name="Ma J."/>
        </authorList>
    </citation>
    <scope>NUCLEOTIDE SEQUENCE [LARGE SCALE GENOMIC DNA]</scope>
    <source>
        <strain evidence="5">KCTC 23723</strain>
    </source>
</reference>
<name>A0ABQ2WP10_9ALTE</name>
<dbReference type="InterPro" id="IPR000757">
    <property type="entry name" value="Beta-glucanase-like"/>
</dbReference>
<evidence type="ECO:0000259" key="3">
    <source>
        <dbReference type="PROSITE" id="PS51762"/>
    </source>
</evidence>
<dbReference type="Pfam" id="PF00722">
    <property type="entry name" value="Glyco_hydro_16"/>
    <property type="match status" value="1"/>
</dbReference>
<dbReference type="SUPFAM" id="SSF49899">
    <property type="entry name" value="Concanavalin A-like lectins/glucanases"/>
    <property type="match status" value="1"/>
</dbReference>
<dbReference type="Gene3D" id="2.60.120.430">
    <property type="entry name" value="Galactose-binding lectin"/>
    <property type="match status" value="3"/>
</dbReference>
<dbReference type="InterPro" id="IPR013320">
    <property type="entry name" value="ConA-like_dom_sf"/>
</dbReference>
<evidence type="ECO:0000313" key="5">
    <source>
        <dbReference type="Proteomes" id="UP000634667"/>
    </source>
</evidence>
<proteinExistence type="inferred from homology"/>
<organism evidence="4 5">
    <name type="scientific">Alishewanella tabrizica</name>
    <dbReference type="NCBI Taxonomy" id="671278"/>
    <lineage>
        <taxon>Bacteria</taxon>
        <taxon>Pseudomonadati</taxon>
        <taxon>Pseudomonadota</taxon>
        <taxon>Gammaproteobacteria</taxon>
        <taxon>Alteromonadales</taxon>
        <taxon>Alteromonadaceae</taxon>
        <taxon>Alishewanella</taxon>
    </lineage>
</organism>
<dbReference type="CDD" id="cd08023">
    <property type="entry name" value="GH16_laminarinase_like"/>
    <property type="match status" value="1"/>
</dbReference>
<feature type="domain" description="GH16" evidence="3">
    <location>
        <begin position="31"/>
        <end position="329"/>
    </location>
</feature>
<comment type="caution">
    <text evidence="4">The sequence shown here is derived from an EMBL/GenBank/DDBJ whole genome shotgun (WGS) entry which is preliminary data.</text>
</comment>